<dbReference type="GO" id="GO:0031491">
    <property type="term" value="F:nucleosome binding"/>
    <property type="evidence" value="ECO:0007669"/>
    <property type="project" value="TreeGrafter"/>
</dbReference>
<comment type="subcellular location">
    <subcellularLocation>
        <location evidence="1">Nucleus</location>
    </subcellularLocation>
</comment>
<evidence type="ECO:0000313" key="8">
    <source>
        <dbReference type="EMBL" id="ENN78578.1"/>
    </source>
</evidence>
<dbReference type="FunFam" id="2.130.10.10:FF:001044">
    <property type="entry name" value="Protein HIRA"/>
    <property type="match status" value="1"/>
</dbReference>
<evidence type="ECO:0000256" key="6">
    <source>
        <dbReference type="ARBA" id="ARBA00023242"/>
    </source>
</evidence>
<dbReference type="InterPro" id="IPR015943">
    <property type="entry name" value="WD40/YVTN_repeat-like_dom_sf"/>
</dbReference>
<evidence type="ECO:0000256" key="5">
    <source>
        <dbReference type="ARBA" id="ARBA00022853"/>
    </source>
</evidence>
<keyword evidence="6" id="KW-0539">Nucleus</keyword>
<evidence type="ECO:0000256" key="1">
    <source>
        <dbReference type="ARBA" id="ARBA00004123"/>
    </source>
</evidence>
<sequence length="272" mass="30104">MIFFKPAWLNHEDNKPIFSVDVHPKGNRFATGGQGGSGGRIVIWNVNPVINEAAESDPKIAKMLCQMDNHLACVNVVRWSNNGHFLASGSDDKLVMIWRLTSEGSSSIFGSSKVNVETWKCIHTLNSHNGDVLDLAWAPHDGWLASGSVDNSVIVWNAHKFPEKIAVLKNHTGMVKGVTWDPVGKYLASQSDDKSLRIWRTSDWNQQEVVTDPFQDCSATTHVLRCSWSPDGQYLVSAHAMNGGGPTAQIIEREGWKQDKDFVGHRKAVTCV</sequence>
<evidence type="ECO:0000256" key="4">
    <source>
        <dbReference type="ARBA" id="ARBA00022737"/>
    </source>
</evidence>
<dbReference type="GO" id="GO:0006351">
    <property type="term" value="P:DNA-templated transcription"/>
    <property type="evidence" value="ECO:0007669"/>
    <property type="project" value="InterPro"/>
</dbReference>
<accession>N6TKW8</accession>
<evidence type="ECO:0000259" key="7">
    <source>
        <dbReference type="Pfam" id="PF24105"/>
    </source>
</evidence>
<dbReference type="InterPro" id="IPR055410">
    <property type="entry name" value="Beta-prop_CAF1B_HIR1"/>
</dbReference>
<dbReference type="OMA" id="WIVENHR"/>
<proteinExistence type="inferred from homology"/>
<dbReference type="HOGENOM" id="CLU_010127_1_1_1"/>
<dbReference type="GO" id="GO:0000417">
    <property type="term" value="C:HIR complex"/>
    <property type="evidence" value="ECO:0007669"/>
    <property type="project" value="TreeGrafter"/>
</dbReference>
<dbReference type="Pfam" id="PF24105">
    <property type="entry name" value="Beta-prop_CAF1B_HIR1"/>
    <property type="match status" value="1"/>
</dbReference>
<dbReference type="SUPFAM" id="SSF50978">
    <property type="entry name" value="WD40 repeat-like"/>
    <property type="match status" value="1"/>
</dbReference>
<name>N6TKW8_DENPD</name>
<dbReference type="InterPro" id="IPR001680">
    <property type="entry name" value="WD40_rpt"/>
</dbReference>
<dbReference type="GO" id="GO:0005634">
    <property type="term" value="C:nucleus"/>
    <property type="evidence" value="ECO:0007669"/>
    <property type="project" value="UniProtKB-SubCell"/>
</dbReference>
<dbReference type="AlphaFoldDB" id="N6TKW8"/>
<keyword evidence="4" id="KW-0677">Repeat</keyword>
<reference evidence="8" key="1">
    <citation type="journal article" date="2013" name="Genome Biol.">
        <title>Draft genome of the mountain pine beetle, Dendroctonus ponderosae Hopkins, a major forest pest.</title>
        <authorList>
            <person name="Keeling C.I."/>
            <person name="Yuen M.M."/>
            <person name="Liao N.Y."/>
            <person name="Docking T.R."/>
            <person name="Chan S.K."/>
            <person name="Taylor G.A."/>
            <person name="Palmquist D.L."/>
            <person name="Jackman S.D."/>
            <person name="Nguyen A."/>
            <person name="Li M."/>
            <person name="Henderson H."/>
            <person name="Janes J.K."/>
            <person name="Zhao Y."/>
            <person name="Pandoh P."/>
            <person name="Moore R."/>
            <person name="Sperling F.A."/>
            <person name="Huber D.P."/>
            <person name="Birol I."/>
            <person name="Jones S.J."/>
            <person name="Bohlmann J."/>
        </authorList>
    </citation>
    <scope>NUCLEOTIDE SEQUENCE</scope>
</reference>
<dbReference type="OrthoDB" id="1741719at2759"/>
<dbReference type="GO" id="GO:0000785">
    <property type="term" value="C:chromatin"/>
    <property type="evidence" value="ECO:0007669"/>
    <property type="project" value="TreeGrafter"/>
</dbReference>
<dbReference type="Pfam" id="PF00400">
    <property type="entry name" value="WD40"/>
    <property type="match status" value="1"/>
</dbReference>
<keyword evidence="3" id="KW-0853">WD repeat</keyword>
<feature type="domain" description="CAF1B/HIR1 beta-propeller" evidence="7">
    <location>
        <begin position="13"/>
        <end position="204"/>
    </location>
</feature>
<dbReference type="PROSITE" id="PS50082">
    <property type="entry name" value="WD_REPEATS_2"/>
    <property type="match status" value="3"/>
</dbReference>
<evidence type="ECO:0000256" key="2">
    <source>
        <dbReference type="ARBA" id="ARBA00007306"/>
    </source>
</evidence>
<dbReference type="PANTHER" id="PTHR13831:SF0">
    <property type="entry name" value="PROTEIN HIRA"/>
    <property type="match status" value="1"/>
</dbReference>
<dbReference type="SMART" id="SM00320">
    <property type="entry name" value="WD40"/>
    <property type="match status" value="5"/>
</dbReference>
<dbReference type="PANTHER" id="PTHR13831">
    <property type="entry name" value="MEMBER OF THE HIR1 FAMILY OF WD-REPEAT PROTEINS"/>
    <property type="match status" value="1"/>
</dbReference>
<dbReference type="GO" id="GO:0006338">
    <property type="term" value="P:chromatin remodeling"/>
    <property type="evidence" value="ECO:0007669"/>
    <property type="project" value="TreeGrafter"/>
</dbReference>
<dbReference type="InterPro" id="IPR031120">
    <property type="entry name" value="HIR1-like"/>
</dbReference>
<keyword evidence="5" id="KW-0156">Chromatin regulator</keyword>
<dbReference type="InterPro" id="IPR020472">
    <property type="entry name" value="WD40_PAC1"/>
</dbReference>
<dbReference type="PROSITE" id="PS50294">
    <property type="entry name" value="WD_REPEATS_REGION"/>
    <property type="match status" value="3"/>
</dbReference>
<feature type="non-terminal residue" evidence="8">
    <location>
        <position position="272"/>
    </location>
</feature>
<protein>
    <recommendedName>
        <fullName evidence="7">CAF1B/HIR1 beta-propeller domain-containing protein</fullName>
    </recommendedName>
</protein>
<dbReference type="PRINTS" id="PR00320">
    <property type="entry name" value="GPROTEINBRPT"/>
</dbReference>
<dbReference type="InterPro" id="IPR036322">
    <property type="entry name" value="WD40_repeat_dom_sf"/>
</dbReference>
<dbReference type="Gene3D" id="2.130.10.10">
    <property type="entry name" value="YVTN repeat-like/Quinoprotein amine dehydrogenase"/>
    <property type="match status" value="2"/>
</dbReference>
<comment type="similarity">
    <text evidence="2">Belongs to the WD repeat HIR1 family.</text>
</comment>
<organism evidence="8">
    <name type="scientific">Dendroctonus ponderosae</name>
    <name type="common">Mountain pine beetle</name>
    <dbReference type="NCBI Taxonomy" id="77166"/>
    <lineage>
        <taxon>Eukaryota</taxon>
        <taxon>Metazoa</taxon>
        <taxon>Ecdysozoa</taxon>
        <taxon>Arthropoda</taxon>
        <taxon>Hexapoda</taxon>
        <taxon>Insecta</taxon>
        <taxon>Pterygota</taxon>
        <taxon>Neoptera</taxon>
        <taxon>Endopterygota</taxon>
        <taxon>Coleoptera</taxon>
        <taxon>Polyphaga</taxon>
        <taxon>Cucujiformia</taxon>
        <taxon>Curculionidae</taxon>
        <taxon>Scolytinae</taxon>
        <taxon>Dendroctonus</taxon>
    </lineage>
</organism>
<evidence type="ECO:0000256" key="3">
    <source>
        <dbReference type="ARBA" id="ARBA00022574"/>
    </source>
</evidence>
<feature type="non-terminal residue" evidence="8">
    <location>
        <position position="1"/>
    </location>
</feature>
<dbReference type="EMBL" id="KB740860">
    <property type="protein sequence ID" value="ENN78578.1"/>
    <property type="molecule type" value="Genomic_DNA"/>
</dbReference>
<gene>
    <name evidence="8" type="ORF">YQE_04946</name>
</gene>